<keyword evidence="3" id="KW-1185">Reference proteome</keyword>
<sequence length="158" mass="17683">MRFTLIRRIACVAMITGLGLLGLDAAPAMAVGCTYNSCNGKDPQAMGCSSGASNLEQYTNNWGDYVELRYSPTCGTVWTRLTTTNCFWDHPVLEVGYIDYYGHYTLQGRYVGKTALCNEGTRQSWSPMSSSRRERMKYESDYEKSGTKVHLTGCNDCY</sequence>
<protein>
    <recommendedName>
        <fullName evidence="4">DUF2690 domain-containing protein</fullName>
    </recommendedName>
</protein>
<feature type="chain" id="PRO_5030525064" description="DUF2690 domain-containing protein" evidence="1">
    <location>
        <begin position="31"/>
        <end position="158"/>
    </location>
</feature>
<comment type="caution">
    <text evidence="2">The sequence shown here is derived from an EMBL/GenBank/DDBJ whole genome shotgun (WGS) entry which is preliminary data.</text>
</comment>
<dbReference type="RefSeq" id="WP_184859102.1">
    <property type="nucleotide sequence ID" value="NZ_BAAAWY010000008.1"/>
</dbReference>
<name>A0A7W9KCD8_9PSEU</name>
<organism evidence="2 3">
    <name type="scientific">Kutzneria kofuensis</name>
    <dbReference type="NCBI Taxonomy" id="103725"/>
    <lineage>
        <taxon>Bacteria</taxon>
        <taxon>Bacillati</taxon>
        <taxon>Actinomycetota</taxon>
        <taxon>Actinomycetes</taxon>
        <taxon>Pseudonocardiales</taxon>
        <taxon>Pseudonocardiaceae</taxon>
        <taxon>Kutzneria</taxon>
    </lineage>
</organism>
<keyword evidence="1" id="KW-0732">Signal</keyword>
<dbReference type="InterPro" id="IPR021224">
    <property type="entry name" value="DUF2690"/>
</dbReference>
<evidence type="ECO:0000313" key="2">
    <source>
        <dbReference type="EMBL" id="MBB5889946.1"/>
    </source>
</evidence>
<gene>
    <name evidence="2" type="ORF">BJ998_001142</name>
</gene>
<reference evidence="2 3" key="1">
    <citation type="submission" date="2020-08" db="EMBL/GenBank/DDBJ databases">
        <title>Sequencing the genomes of 1000 actinobacteria strains.</title>
        <authorList>
            <person name="Klenk H.-P."/>
        </authorList>
    </citation>
    <scope>NUCLEOTIDE SEQUENCE [LARGE SCALE GENOMIC DNA]</scope>
    <source>
        <strain evidence="2 3">DSM 43851</strain>
    </source>
</reference>
<evidence type="ECO:0000256" key="1">
    <source>
        <dbReference type="SAM" id="SignalP"/>
    </source>
</evidence>
<dbReference type="EMBL" id="JACHIR010000001">
    <property type="protein sequence ID" value="MBB5889946.1"/>
    <property type="molecule type" value="Genomic_DNA"/>
</dbReference>
<dbReference type="Proteomes" id="UP000585638">
    <property type="component" value="Unassembled WGS sequence"/>
</dbReference>
<evidence type="ECO:0000313" key="3">
    <source>
        <dbReference type="Proteomes" id="UP000585638"/>
    </source>
</evidence>
<dbReference type="Pfam" id="PF10901">
    <property type="entry name" value="DUF2690"/>
    <property type="match status" value="1"/>
</dbReference>
<proteinExistence type="predicted"/>
<evidence type="ECO:0008006" key="4">
    <source>
        <dbReference type="Google" id="ProtNLM"/>
    </source>
</evidence>
<dbReference type="AlphaFoldDB" id="A0A7W9KCD8"/>
<feature type="signal peptide" evidence="1">
    <location>
        <begin position="1"/>
        <end position="30"/>
    </location>
</feature>
<accession>A0A7W9KCD8</accession>